<evidence type="ECO:0000256" key="4">
    <source>
        <dbReference type="ARBA" id="ARBA00023237"/>
    </source>
</evidence>
<feature type="domain" description="Outer membrane protein beta-barrel" evidence="7">
    <location>
        <begin position="8"/>
        <end position="217"/>
    </location>
</feature>
<dbReference type="Gene3D" id="2.40.160.20">
    <property type="match status" value="1"/>
</dbReference>
<dbReference type="SUPFAM" id="SSF56925">
    <property type="entry name" value="OMPA-like"/>
    <property type="match status" value="1"/>
</dbReference>
<evidence type="ECO:0000256" key="6">
    <source>
        <dbReference type="SAM" id="SignalP"/>
    </source>
</evidence>
<evidence type="ECO:0000256" key="5">
    <source>
        <dbReference type="ARBA" id="ARBA00038306"/>
    </source>
</evidence>
<evidence type="ECO:0000313" key="9">
    <source>
        <dbReference type="Proteomes" id="UP001143309"/>
    </source>
</evidence>
<dbReference type="InterPro" id="IPR027385">
    <property type="entry name" value="Beta-barrel_OMP"/>
</dbReference>
<proteinExistence type="inferred from homology"/>
<keyword evidence="9" id="KW-1185">Reference proteome</keyword>
<organism evidence="8 9">
    <name type="scientific">Methylopila turkensis</name>
    <dbReference type="NCBI Taxonomy" id="1437816"/>
    <lineage>
        <taxon>Bacteria</taxon>
        <taxon>Pseudomonadati</taxon>
        <taxon>Pseudomonadota</taxon>
        <taxon>Alphaproteobacteria</taxon>
        <taxon>Hyphomicrobiales</taxon>
        <taxon>Methylopilaceae</taxon>
        <taxon>Methylopila</taxon>
    </lineage>
</organism>
<dbReference type="Proteomes" id="UP001143309">
    <property type="component" value="Unassembled WGS sequence"/>
</dbReference>
<evidence type="ECO:0000259" key="7">
    <source>
        <dbReference type="Pfam" id="PF13505"/>
    </source>
</evidence>
<evidence type="ECO:0000256" key="1">
    <source>
        <dbReference type="ARBA" id="ARBA00004442"/>
    </source>
</evidence>
<name>A0A9W6JNQ7_9HYPH</name>
<dbReference type="Pfam" id="PF13505">
    <property type="entry name" value="OMP_b-brl"/>
    <property type="match status" value="1"/>
</dbReference>
<reference evidence="8" key="2">
    <citation type="submission" date="2023-01" db="EMBL/GenBank/DDBJ databases">
        <authorList>
            <person name="Sun Q."/>
            <person name="Evtushenko L."/>
        </authorList>
    </citation>
    <scope>NUCLEOTIDE SEQUENCE</scope>
    <source>
        <strain evidence="8">VKM B-2748</strain>
    </source>
</reference>
<protein>
    <submittedName>
        <fullName evidence="8">Outer membrane protein</fullName>
    </submittedName>
</protein>
<accession>A0A9W6JNQ7</accession>
<comment type="caution">
    <text evidence="8">The sequence shown here is derived from an EMBL/GenBank/DDBJ whole genome shotgun (WGS) entry which is preliminary data.</text>
</comment>
<dbReference type="GO" id="GO:0009279">
    <property type="term" value="C:cell outer membrane"/>
    <property type="evidence" value="ECO:0007669"/>
    <property type="project" value="UniProtKB-SubCell"/>
</dbReference>
<dbReference type="InterPro" id="IPR051692">
    <property type="entry name" value="OMP-like"/>
</dbReference>
<dbReference type="PANTHER" id="PTHR34001">
    <property type="entry name" value="BLL7405 PROTEIN"/>
    <property type="match status" value="1"/>
</dbReference>
<dbReference type="InterPro" id="IPR011250">
    <property type="entry name" value="OMP/PagP_B-barrel"/>
</dbReference>
<evidence type="ECO:0000256" key="2">
    <source>
        <dbReference type="ARBA" id="ARBA00022729"/>
    </source>
</evidence>
<sequence>MFLRSTVAAAATLLATSAFAADLPAYEPAPSVLVPSFTWTGPYVGLQAGYSWGDAKFRALGGRVSSSPDGFVVGAYAGYNFQLDGSPVVLGIETDFNYADIDASRSVLGVRGRTQTDWTGATRARIGYAFDRFLVYGAAGVAYADREVRVRGFGRDSKTAVGWTVGGGVEYAATDNIAVRAEYRYSDFGKDSFRVAGARVRSDYDEHRVMVGVSYKFGW</sequence>
<feature type="chain" id="PRO_5041000508" evidence="6">
    <location>
        <begin position="21"/>
        <end position="219"/>
    </location>
</feature>
<dbReference type="AlphaFoldDB" id="A0A9W6JNQ7"/>
<evidence type="ECO:0000313" key="8">
    <source>
        <dbReference type="EMBL" id="GLK80467.1"/>
    </source>
</evidence>
<dbReference type="EMBL" id="BSFL01000002">
    <property type="protein sequence ID" value="GLK80467.1"/>
    <property type="molecule type" value="Genomic_DNA"/>
</dbReference>
<dbReference type="PANTHER" id="PTHR34001:SF3">
    <property type="entry name" value="BLL7405 PROTEIN"/>
    <property type="match status" value="1"/>
</dbReference>
<reference evidence="8" key="1">
    <citation type="journal article" date="2014" name="Int. J. Syst. Evol. Microbiol.">
        <title>Complete genome sequence of Corynebacterium casei LMG S-19264T (=DSM 44701T), isolated from a smear-ripened cheese.</title>
        <authorList>
            <consortium name="US DOE Joint Genome Institute (JGI-PGF)"/>
            <person name="Walter F."/>
            <person name="Albersmeier A."/>
            <person name="Kalinowski J."/>
            <person name="Ruckert C."/>
        </authorList>
    </citation>
    <scope>NUCLEOTIDE SEQUENCE</scope>
    <source>
        <strain evidence="8">VKM B-2748</strain>
    </source>
</reference>
<keyword evidence="2 6" id="KW-0732">Signal</keyword>
<feature type="signal peptide" evidence="6">
    <location>
        <begin position="1"/>
        <end position="20"/>
    </location>
</feature>
<comment type="similarity">
    <text evidence="5">Belongs to the Omp25/RopB family.</text>
</comment>
<dbReference type="RefSeq" id="WP_271200927.1">
    <property type="nucleotide sequence ID" value="NZ_BSFL01000002.1"/>
</dbReference>
<keyword evidence="3" id="KW-0472">Membrane</keyword>
<keyword evidence="4" id="KW-0998">Cell outer membrane</keyword>
<gene>
    <name evidence="8" type="primary">omp_3</name>
    <name evidence="8" type="ORF">GCM10008174_22080</name>
</gene>
<comment type="subcellular location">
    <subcellularLocation>
        <location evidence="1">Cell outer membrane</location>
    </subcellularLocation>
</comment>
<evidence type="ECO:0000256" key="3">
    <source>
        <dbReference type="ARBA" id="ARBA00023136"/>
    </source>
</evidence>